<dbReference type="AlphaFoldDB" id="A0A8J7SMN9"/>
<proteinExistence type="predicted"/>
<name>A0A8J7SMN9_9BACT</name>
<comment type="caution">
    <text evidence="2">The sequence shown here is derived from an EMBL/GenBank/DDBJ whole genome shotgun (WGS) entry which is preliminary data.</text>
</comment>
<organism evidence="2 3">
    <name type="scientific">Persicirhabdus sediminis</name>
    <dbReference type="NCBI Taxonomy" id="454144"/>
    <lineage>
        <taxon>Bacteria</taxon>
        <taxon>Pseudomonadati</taxon>
        <taxon>Verrucomicrobiota</taxon>
        <taxon>Verrucomicrobiia</taxon>
        <taxon>Verrucomicrobiales</taxon>
        <taxon>Verrucomicrobiaceae</taxon>
        <taxon>Persicirhabdus</taxon>
    </lineage>
</organism>
<keyword evidence="1" id="KW-0732">Signal</keyword>
<evidence type="ECO:0000256" key="1">
    <source>
        <dbReference type="SAM" id="SignalP"/>
    </source>
</evidence>
<dbReference type="RefSeq" id="WP_200311236.1">
    <property type="nucleotide sequence ID" value="NZ_JAENIM010000039.1"/>
</dbReference>
<evidence type="ECO:0000313" key="3">
    <source>
        <dbReference type="Proteomes" id="UP000624703"/>
    </source>
</evidence>
<protein>
    <submittedName>
        <fullName evidence="2">Uncharacterized protein</fullName>
    </submittedName>
</protein>
<keyword evidence="3" id="KW-1185">Reference proteome</keyword>
<gene>
    <name evidence="2" type="ORF">JIN82_08670</name>
</gene>
<dbReference type="Proteomes" id="UP000624703">
    <property type="component" value="Unassembled WGS sequence"/>
</dbReference>
<evidence type="ECO:0000313" key="2">
    <source>
        <dbReference type="EMBL" id="MBK1791223.1"/>
    </source>
</evidence>
<feature type="chain" id="PRO_5035325800" evidence="1">
    <location>
        <begin position="24"/>
        <end position="613"/>
    </location>
</feature>
<dbReference type="EMBL" id="JAENIM010000039">
    <property type="protein sequence ID" value="MBK1791223.1"/>
    <property type="molecule type" value="Genomic_DNA"/>
</dbReference>
<accession>A0A8J7SMN9</accession>
<reference evidence="2" key="1">
    <citation type="submission" date="2021-01" db="EMBL/GenBank/DDBJ databases">
        <title>Modified the classification status of verrucomicrobia.</title>
        <authorList>
            <person name="Feng X."/>
        </authorList>
    </citation>
    <scope>NUCLEOTIDE SEQUENCE</scope>
    <source>
        <strain evidence="2">_KCTC 22039</strain>
    </source>
</reference>
<feature type="signal peptide" evidence="1">
    <location>
        <begin position="1"/>
        <end position="23"/>
    </location>
</feature>
<sequence length="613" mass="63908">MIKRLQKLTLSTAILAGSSSVLSAGHPSQGLWVGEVTLNAVNEATGAVGDSNTYEFSDPEFTTATSDNAYLRLILHVNGAGQVSLLKSVAVVDGVNGSLLLTDPNLYASHTGIGKRIASAFYDFSDQKAVLAVEELIDASTDAAVAGAIAGKTLSAIGTDTQNAVDDVVGEADVDKAYLDRGTGASSFITDHYFSLTEAQQIADEVARLIHTATKTSADIPADETVTNFFPADPLGGNFAAVVATARNLRDASSFYGDPRPVEAIVQLVKSAAAAVDDAPDGADLATKQELARNAAEDARHNAADVTEAYNRFIAGDTFATVQAELSDLAVEAALIAHARGGDEAQIASEVRASLIAADAIAPAYTEATTLLSESLWGDGRSGDALDLLVDAAANTSAAQVIISQEIILLKEVVDDAIVSAAELVEFAPVFAAAPSSDYTGFVTASEYSAAANTAAQEAASEAHFQYNAGVTDQDDLSYLTNLAVKKALLDIRNTAAALPQDTISLDGDLLPSSVLSGTIHLPALAPTNPFMHRRHPDHTEGYDIQRALTLTVASSDESTFSSAGYGVSVITGTYEEEIFGLHKLLGPNQDVGLKTAGSFILNRISFVDSLNY</sequence>